<organism evidence="1 2">
    <name type="scientific">Dyella humi</name>
    <dbReference type="NCBI Taxonomy" id="1770547"/>
    <lineage>
        <taxon>Bacteria</taxon>
        <taxon>Pseudomonadati</taxon>
        <taxon>Pseudomonadota</taxon>
        <taxon>Gammaproteobacteria</taxon>
        <taxon>Lysobacterales</taxon>
        <taxon>Rhodanobacteraceae</taxon>
        <taxon>Dyella</taxon>
    </lineage>
</organism>
<dbReference type="RefSeq" id="WP_380014749.1">
    <property type="nucleotide sequence ID" value="NZ_JADIKI010000023.1"/>
</dbReference>
<name>A0ABW8IM48_9GAMM</name>
<protein>
    <submittedName>
        <fullName evidence="1">ATP-binding protein</fullName>
    </submittedName>
</protein>
<keyword evidence="1" id="KW-0547">Nucleotide-binding</keyword>
<dbReference type="GO" id="GO:0005524">
    <property type="term" value="F:ATP binding"/>
    <property type="evidence" value="ECO:0007669"/>
    <property type="project" value="UniProtKB-KW"/>
</dbReference>
<dbReference type="SUPFAM" id="SSF52540">
    <property type="entry name" value="P-loop containing nucleoside triphosphate hydrolases"/>
    <property type="match status" value="1"/>
</dbReference>
<gene>
    <name evidence="1" type="ORF">ISP18_16930</name>
</gene>
<keyword evidence="2" id="KW-1185">Reference proteome</keyword>
<proteinExistence type="predicted"/>
<comment type="caution">
    <text evidence="1">The sequence shown here is derived from an EMBL/GenBank/DDBJ whole genome shotgun (WGS) entry which is preliminary data.</text>
</comment>
<evidence type="ECO:0000313" key="1">
    <source>
        <dbReference type="EMBL" id="MFK2856292.1"/>
    </source>
</evidence>
<dbReference type="InterPro" id="IPR027417">
    <property type="entry name" value="P-loop_NTPase"/>
</dbReference>
<dbReference type="EMBL" id="JADIKI010000023">
    <property type="protein sequence ID" value="MFK2856292.1"/>
    <property type="molecule type" value="Genomic_DNA"/>
</dbReference>
<accession>A0ABW8IM48</accession>
<sequence length="2005" mass="221498">MSPNKVAPGEGERRAQRGYGSQYESAAAAIYAALDRADLLWVGLADRSAGIADDVVLGFPDRIVAHQFKTSKYPDKFRVSTLLIGTNGLWQPLAEAWTALKQDNPGHVVNIHLVTNDFPANDDSLAESSGSHSAAFLIEWDQHRDRTLSEWRAGPWQVFIDKLLQASGLDEESFEEFFWGFKLIYGSSADFVQLHRLSTEGARLASEISKVLPKLVADPRDKDRWSREELLDALNWRDSSTTRHHHYFPIGAHVQRNAITEHALREAIHDVLSGYVALVGPPGAGKSTLLQTSLATEAGLLVVRYLAYVPGIGQGVGRGEADDFLDDVAAQLKDSGLLGLRYHNETLSERREHFAMLLKQAGQRYKKDKLRTLIVVDGLDHVPREERPERSLLAELPLPDAVPEGVLFVLGTQRLDLTDLKPAVRSQASAVGRQVDVAPLTREAVHRMADQLELDDTIARDQVFSLSHGHPLVTRYIIEALRNADENGRTEILAGSMKFEGDIEAVYESAWRGIESDPEASNVLGYLARAEGAVPLPLLATIVSEAAIERALTSTKHLLIKSSKGWSVFHNSFRLFILGKPHLRLGEIDPTYSIQVYRQLATLARTAPAATAQRWLELRYLARAGDDDDVLQLAQAKRFREQLAQGRRVSDIQSDIRLAYTAALKKHNPTTVVRLLLAEDEIGRRATTLEGATDLTEAFLAAGDIDTAQALAEEYGHYGYEIVDAFLARGAFSRARELFEKLEPLQQLLTGRMDAQRLRDNAPRLFGWARRAIHFRDLEFINKAIQRLANAAASASPLSQEEQETEGLELAHNLSYAAALAILESRDGVAIIATAERLRVPADRMLMLRAQAGLSAHGAGATKHALALLHSVIADTEFLDLPNAWRRQMAWIMVRAGEVTTAHTIFAGLVAPAMAMLDKEADEGAPEHLTQAIIEHTKLATVLARPIEEATLSEHAVLRALQVHAIVAGKLLGRLHAQGHGVAQGEVYHATQTALAFLSQSRAHSGDDFFALRRTVAAAPVLGRAFIEAAALRGDQEFRDVLGVFDRAFAAADPQSGIRLNLRRHVALAIYAATGNTTEASRRLEPLLAYQDDTPSAQVNGVAELAIAFAAVGNSQRAHELLKEVPAHTLGYALAPKKDPQYATWIELLARANGVDPLRRGERIALLMQQAHGMAQTEGSSAAHRMTHTLIVQAAMRDAGAGLTVAMALMDDGLIGWPNVVDAILLGIVKRSPGFTVPCAIAWMSLSLPFYAEPYYRESRSGEFLDEAMNLAPACDVPSLVETFQRAIETDSLFTLRGLLMEKLHSVALKRGHVTANLTVAMQRWTAEAPFERYTGTPGKYDEIEDFVALKATFEEEGLDQLNFEAPSAFTRLVRSTNFEVARDVFERAKVLQSDSRSRFLLVDMAIDAGDLDYARKIVSDYNVKDDRSATWAPWMGGGALRYFRARVRLEGPAAHTLAYEHFVGALAAGREFLMAVLMEIEDILPVLDPSPDWVSSWELLAEQLATTREHALGKPFSLDDTQATDEEVIARLFQLAAATPIAEVQRHAQLGATRLASTSSQQGIVARLVQLLLEGKEDEPVEALQILLRSSHNAVPDLLREQVHALVNHADFAVAEMATTLLRQWGTPASRTHSPLPAFYSLVLDDHDDRYEAPALADNESGAMRILDAEAWTAMFPTLVDALARGAITPTQIRLRCAMFIQQWGGLAAYGQAGTDRLQATLRRWKMKITYRRPHVMVALRALRHVAGELRSAGLLTERDVPFLRHLMGYPGFTASPITPVCRPPFMARPALDKKGWMDKEVGEQWLRDAEGDLRPLKSPSGHVLAEISQFWIRKARQAEYTLKRVRAPSLNLHNVENFEDAVGLLPKAIWLDKVTDLTNVASSTVVRRLSYSWAWDVPHYPLAICSHWLKRLHWSVHPDLLGTYVNRAGDVVAQFIWWRDGGPIDIDESVSWGEGVYVQMTPQGRTEMQSAIGMLNIVGVTTRTYKNVHDEAEVQAKTVMGSA</sequence>
<reference evidence="1 2" key="1">
    <citation type="submission" date="2020-10" db="EMBL/GenBank/DDBJ databases">
        <title>Phylogeny of dyella-like bacteria.</title>
        <authorList>
            <person name="Fu J."/>
        </authorList>
    </citation>
    <scope>NUCLEOTIDE SEQUENCE [LARGE SCALE GENOMIC DNA]</scope>
    <source>
        <strain evidence="1 2">DHG40</strain>
    </source>
</reference>
<dbReference type="Gene3D" id="3.40.50.300">
    <property type="entry name" value="P-loop containing nucleotide triphosphate hydrolases"/>
    <property type="match status" value="1"/>
</dbReference>
<keyword evidence="1" id="KW-0067">ATP-binding</keyword>
<evidence type="ECO:0000313" key="2">
    <source>
        <dbReference type="Proteomes" id="UP001620409"/>
    </source>
</evidence>
<dbReference type="Proteomes" id="UP001620409">
    <property type="component" value="Unassembled WGS sequence"/>
</dbReference>